<dbReference type="OrthoDB" id="4559840at2"/>
<proteinExistence type="predicted"/>
<dbReference type="Proteomes" id="UP000199137">
    <property type="component" value="Unassembled WGS sequence"/>
</dbReference>
<accession>A0A1I5TDP1</accession>
<name>A0A1I5TDP1_9PSEU</name>
<evidence type="ECO:0000313" key="2">
    <source>
        <dbReference type="EMBL" id="SFP80817.1"/>
    </source>
</evidence>
<dbReference type="AlphaFoldDB" id="A0A1I5TDP1"/>
<dbReference type="RefSeq" id="WP_093574839.1">
    <property type="nucleotide sequence ID" value="NZ_FOWC01000007.1"/>
</dbReference>
<evidence type="ECO:0000313" key="3">
    <source>
        <dbReference type="Proteomes" id="UP000199137"/>
    </source>
</evidence>
<gene>
    <name evidence="2" type="ORF">SAMN05421854_10758</name>
</gene>
<dbReference type="STRING" id="112413.SAMN05421854_10758"/>
<protein>
    <submittedName>
        <fullName evidence="2">Uncharacterized protein</fullName>
    </submittedName>
</protein>
<dbReference type="EMBL" id="FOWC01000007">
    <property type="protein sequence ID" value="SFP80817.1"/>
    <property type="molecule type" value="Genomic_DNA"/>
</dbReference>
<reference evidence="2 3" key="1">
    <citation type="submission" date="2016-10" db="EMBL/GenBank/DDBJ databases">
        <authorList>
            <person name="de Groot N.N."/>
        </authorList>
    </citation>
    <scope>NUCLEOTIDE SEQUENCE [LARGE SCALE GENOMIC DNA]</scope>
    <source>
        <strain evidence="2 3">DSM 44637</strain>
    </source>
</reference>
<sequence>MSVDRLLFPRPETSRVSVERTPVDAVCPSCRSTDVARYPVANYLGPRMVVKCQDCFAHLSVTRPEPEDNWPAWRSPTRDWAPSRLG</sequence>
<organism evidence="2 3">
    <name type="scientific">Amycolatopsis rubida</name>
    <dbReference type="NCBI Taxonomy" id="112413"/>
    <lineage>
        <taxon>Bacteria</taxon>
        <taxon>Bacillati</taxon>
        <taxon>Actinomycetota</taxon>
        <taxon>Actinomycetes</taxon>
        <taxon>Pseudonocardiales</taxon>
        <taxon>Pseudonocardiaceae</taxon>
        <taxon>Amycolatopsis</taxon>
    </lineage>
</organism>
<feature type="region of interest" description="Disordered" evidence="1">
    <location>
        <begin position="63"/>
        <end position="86"/>
    </location>
</feature>
<evidence type="ECO:0000256" key="1">
    <source>
        <dbReference type="SAM" id="MobiDB-lite"/>
    </source>
</evidence>